<evidence type="ECO:0000313" key="1">
    <source>
        <dbReference type="EMBL" id="UTY40515.1"/>
    </source>
</evidence>
<dbReference type="EMBL" id="CP101620">
    <property type="protein sequence ID" value="UTY40515.1"/>
    <property type="molecule type" value="Genomic_DNA"/>
</dbReference>
<sequence length="79" mass="9595">MEKIQYHNKSVIRESIHDDNHYGYDYSRVDHVAIVKEVIIMIDKKELYPTKSKNLQTIENYLIDRIRKDITLFRLQEKT</sequence>
<proteinExistence type="predicted"/>
<accession>A0ABY5I9A1</accession>
<reference evidence="1" key="1">
    <citation type="submission" date="2022-07" db="EMBL/GenBank/DDBJ databases">
        <title>Faecal culturing of patients with breast cancer.</title>
        <authorList>
            <person name="Teng N.M.Y."/>
            <person name="Kiu R."/>
            <person name="Evans R."/>
            <person name="Baker D.J."/>
            <person name="Zenner C."/>
            <person name="Robinson S.D."/>
            <person name="Hall L.J."/>
        </authorList>
    </citation>
    <scope>NUCLEOTIDE SEQUENCE</scope>
    <source>
        <strain evidence="1">LH1062</strain>
    </source>
</reference>
<evidence type="ECO:0000313" key="2">
    <source>
        <dbReference type="Proteomes" id="UP001060112"/>
    </source>
</evidence>
<gene>
    <name evidence="1" type="ORF">NMU03_06975</name>
</gene>
<organism evidence="1 2">
    <name type="scientific">Allocoprobacillus halotolerans</name>
    <dbReference type="NCBI Taxonomy" id="2944914"/>
    <lineage>
        <taxon>Bacteria</taxon>
        <taxon>Bacillati</taxon>
        <taxon>Bacillota</taxon>
        <taxon>Erysipelotrichia</taxon>
        <taxon>Erysipelotrichales</taxon>
        <taxon>Erysipelotrichaceae</taxon>
        <taxon>Allocoprobacillus</taxon>
    </lineage>
</organism>
<dbReference type="RefSeq" id="WP_290141938.1">
    <property type="nucleotide sequence ID" value="NZ_CP101620.1"/>
</dbReference>
<dbReference type="Proteomes" id="UP001060112">
    <property type="component" value="Chromosome"/>
</dbReference>
<keyword evidence="2" id="KW-1185">Reference proteome</keyword>
<name>A0ABY5I9A1_9FIRM</name>
<protein>
    <submittedName>
        <fullName evidence="1">Uncharacterized protein</fullName>
    </submittedName>
</protein>